<dbReference type="CDD" id="cd03221">
    <property type="entry name" value="ABCF_EF-3"/>
    <property type="match status" value="1"/>
</dbReference>
<dbReference type="GO" id="GO:0016887">
    <property type="term" value="F:ATP hydrolysis activity"/>
    <property type="evidence" value="ECO:0007669"/>
    <property type="project" value="InterPro"/>
</dbReference>
<dbReference type="PANTHER" id="PTHR19211:SF14">
    <property type="entry name" value="ATP-BINDING CASSETTE SUB-FAMILY F MEMBER 1"/>
    <property type="match status" value="1"/>
</dbReference>
<proteinExistence type="predicted"/>
<evidence type="ECO:0000256" key="2">
    <source>
        <dbReference type="SAM" id="MobiDB-lite"/>
    </source>
</evidence>
<reference evidence="4" key="1">
    <citation type="journal article" date="2014" name="Front. Microbiol.">
        <title>High frequency of phylogenetically diverse reductive dehalogenase-homologous genes in deep subseafloor sedimentary metagenomes.</title>
        <authorList>
            <person name="Kawai M."/>
            <person name="Futagami T."/>
            <person name="Toyoda A."/>
            <person name="Takaki Y."/>
            <person name="Nishi S."/>
            <person name="Hori S."/>
            <person name="Arai W."/>
            <person name="Tsubouchi T."/>
            <person name="Morono Y."/>
            <person name="Uchiyama I."/>
            <person name="Ito T."/>
            <person name="Fujiyama A."/>
            <person name="Inagaki F."/>
            <person name="Takami H."/>
        </authorList>
    </citation>
    <scope>NUCLEOTIDE SEQUENCE</scope>
    <source>
        <strain evidence="4">Expedition CK06-06</strain>
    </source>
</reference>
<organism evidence="4">
    <name type="scientific">marine sediment metagenome</name>
    <dbReference type="NCBI Taxonomy" id="412755"/>
    <lineage>
        <taxon>unclassified sequences</taxon>
        <taxon>metagenomes</taxon>
        <taxon>ecological metagenomes</taxon>
    </lineage>
</organism>
<feature type="non-terminal residue" evidence="4">
    <location>
        <position position="1"/>
    </location>
</feature>
<dbReference type="AlphaFoldDB" id="X0XIW3"/>
<dbReference type="InterPro" id="IPR003439">
    <property type="entry name" value="ABC_transporter-like_ATP-bd"/>
</dbReference>
<gene>
    <name evidence="4" type="ORF">S01H1_81478</name>
</gene>
<dbReference type="GO" id="GO:0005524">
    <property type="term" value="F:ATP binding"/>
    <property type="evidence" value="ECO:0007669"/>
    <property type="project" value="InterPro"/>
</dbReference>
<feature type="domain" description="ABC transporter" evidence="3">
    <location>
        <begin position="1"/>
        <end position="107"/>
    </location>
</feature>
<evidence type="ECO:0000256" key="1">
    <source>
        <dbReference type="ARBA" id="ARBA00022737"/>
    </source>
</evidence>
<dbReference type="Pfam" id="PF00005">
    <property type="entry name" value="ABC_tran"/>
    <property type="match status" value="1"/>
</dbReference>
<feature type="compositionally biased region" description="Basic and acidic residues" evidence="2">
    <location>
        <begin position="185"/>
        <end position="194"/>
    </location>
</feature>
<evidence type="ECO:0000259" key="3">
    <source>
        <dbReference type="Pfam" id="PF00005"/>
    </source>
</evidence>
<dbReference type="InterPro" id="IPR027417">
    <property type="entry name" value="P-loop_NTPase"/>
</dbReference>
<protein>
    <recommendedName>
        <fullName evidence="3">ABC transporter domain-containing protein</fullName>
    </recommendedName>
</protein>
<name>X0XIW3_9ZZZZ</name>
<dbReference type="EMBL" id="BARS01055141">
    <property type="protein sequence ID" value="GAG43105.1"/>
    <property type="molecule type" value="Genomic_DNA"/>
</dbReference>
<comment type="caution">
    <text evidence="4">The sequence shown here is derived from an EMBL/GenBank/DDBJ whole genome shotgun (WGS) entry which is preliminary data.</text>
</comment>
<dbReference type="InterPro" id="IPR050611">
    <property type="entry name" value="ABCF"/>
</dbReference>
<sequence>TLFNLMVGNLPLQHGSIELGHNVEHAIFAQDQNESLDFDKTIFENAQEACSQKSEQQIRSFLGAFLFNGDGVKKKVGVLSGGEKNRVAMAIVLMQDSNLLLLDEPTNHLDMISKEILIRALKEFQGTILFVSHDHNFINQLATRVIELTPHGALSYQGNYEAYLHQRGDTHTAHEPKFKHREKKASKSNDDRDLHKKRHSIERSIEKL</sequence>
<dbReference type="PANTHER" id="PTHR19211">
    <property type="entry name" value="ATP-BINDING TRANSPORT PROTEIN-RELATED"/>
    <property type="match status" value="1"/>
</dbReference>
<dbReference type="Gene3D" id="3.40.50.300">
    <property type="entry name" value="P-loop containing nucleotide triphosphate hydrolases"/>
    <property type="match status" value="1"/>
</dbReference>
<keyword evidence="1" id="KW-0677">Repeat</keyword>
<evidence type="ECO:0000313" key="4">
    <source>
        <dbReference type="EMBL" id="GAG43105.1"/>
    </source>
</evidence>
<feature type="non-terminal residue" evidence="4">
    <location>
        <position position="208"/>
    </location>
</feature>
<accession>X0XIW3</accession>
<dbReference type="SUPFAM" id="SSF52540">
    <property type="entry name" value="P-loop containing nucleoside triphosphate hydrolases"/>
    <property type="match status" value="1"/>
</dbReference>
<feature type="region of interest" description="Disordered" evidence="2">
    <location>
        <begin position="169"/>
        <end position="208"/>
    </location>
</feature>